<comment type="subcellular location">
    <subcellularLocation>
        <location evidence="1">Membrane</location>
        <topology evidence="1">Single-pass membrane protein</topology>
    </subcellularLocation>
</comment>
<proteinExistence type="predicted"/>
<comment type="caution">
    <text evidence="8">The sequence shown here is derived from an EMBL/GenBank/DDBJ whole genome shotgun (WGS) entry which is preliminary data.</text>
</comment>
<protein>
    <submittedName>
        <fullName evidence="8">Uncharacterized protein</fullName>
    </submittedName>
</protein>
<dbReference type="Proteomes" id="UP000319257">
    <property type="component" value="Unassembled WGS sequence"/>
</dbReference>
<dbReference type="InterPro" id="IPR051694">
    <property type="entry name" value="Immunoregulatory_rcpt-like"/>
</dbReference>
<feature type="region of interest" description="Disordered" evidence="5">
    <location>
        <begin position="217"/>
        <end position="245"/>
    </location>
</feature>
<keyword evidence="4 6" id="KW-0472">Membrane</keyword>
<feature type="chain" id="PRO_5021319199" evidence="7">
    <location>
        <begin position="26"/>
        <end position="269"/>
    </location>
</feature>
<evidence type="ECO:0000313" key="9">
    <source>
        <dbReference type="Proteomes" id="UP000319257"/>
    </source>
</evidence>
<feature type="region of interest" description="Disordered" evidence="5">
    <location>
        <begin position="159"/>
        <end position="180"/>
    </location>
</feature>
<dbReference type="EMBL" id="SKBQ01000061">
    <property type="protein sequence ID" value="TPX09849.1"/>
    <property type="molecule type" value="Genomic_DNA"/>
</dbReference>
<feature type="transmembrane region" description="Helical" evidence="6">
    <location>
        <begin position="184"/>
        <end position="206"/>
    </location>
</feature>
<evidence type="ECO:0000313" key="8">
    <source>
        <dbReference type="EMBL" id="TPX09849.1"/>
    </source>
</evidence>
<dbReference type="PANTHER" id="PTHR15549">
    <property type="entry name" value="PAIRED IMMUNOGLOBULIN-LIKE TYPE 2 RECEPTOR"/>
    <property type="match status" value="1"/>
</dbReference>
<dbReference type="GO" id="GO:0016020">
    <property type="term" value="C:membrane"/>
    <property type="evidence" value="ECO:0007669"/>
    <property type="project" value="UniProtKB-SubCell"/>
</dbReference>
<dbReference type="OrthoDB" id="5367645at2759"/>
<dbReference type="InParanoid" id="A0A507AXX1"/>
<sequence length="269" mass="28697">MGFQRRCGAEGMLVLVGVLASVALADDANRILYPNGSGLTFHYLDTIQVAYETDYSTPYMYLYCRDANGNQIVFYSPSDIKDKQSILIQLQSNTEFTGSPCWFNLVPEQPSSLTTDIGVKSSEFGYVKQEDGKKTFSLAPTASSATSSQATSAATKAAQSTSFSTSTSPFSKSNDSGPSTGAKAGVGVVVTLAGLAIIAAATWILVRRRRARLVDGRGHAATGPEPSQAPSFYTSSPAPGAAKEMPTYHELPHERQTFELEGTPAPTKR</sequence>
<evidence type="ECO:0000256" key="3">
    <source>
        <dbReference type="ARBA" id="ARBA00022989"/>
    </source>
</evidence>
<keyword evidence="7" id="KW-0732">Signal</keyword>
<accession>A0A507AXX1</accession>
<evidence type="ECO:0000256" key="7">
    <source>
        <dbReference type="SAM" id="SignalP"/>
    </source>
</evidence>
<evidence type="ECO:0000256" key="1">
    <source>
        <dbReference type="ARBA" id="ARBA00004167"/>
    </source>
</evidence>
<keyword evidence="3 6" id="KW-1133">Transmembrane helix</keyword>
<reference evidence="8 9" key="1">
    <citation type="submission" date="2019-06" db="EMBL/GenBank/DDBJ databases">
        <title>Draft genome sequence of the filamentous fungus Phialemoniopsis curvata isolated from diesel fuel.</title>
        <authorList>
            <person name="Varaljay V.A."/>
            <person name="Lyon W.J."/>
            <person name="Crouch A.L."/>
            <person name="Drake C.E."/>
            <person name="Hollomon J.M."/>
            <person name="Nadeau L.J."/>
            <person name="Nunn H.S."/>
            <person name="Stevenson B.S."/>
            <person name="Bojanowski C.L."/>
            <person name="Crookes-Goodson W.J."/>
        </authorList>
    </citation>
    <scope>NUCLEOTIDE SEQUENCE [LARGE SCALE GENOMIC DNA]</scope>
    <source>
        <strain evidence="8 9">D216</strain>
    </source>
</reference>
<gene>
    <name evidence="8" type="ORF">E0L32_008871</name>
</gene>
<name>A0A507AXX1_9PEZI</name>
<evidence type="ECO:0000256" key="5">
    <source>
        <dbReference type="SAM" id="MobiDB-lite"/>
    </source>
</evidence>
<organism evidence="8 9">
    <name type="scientific">Thyridium curvatum</name>
    <dbReference type="NCBI Taxonomy" id="1093900"/>
    <lineage>
        <taxon>Eukaryota</taxon>
        <taxon>Fungi</taxon>
        <taxon>Dikarya</taxon>
        <taxon>Ascomycota</taxon>
        <taxon>Pezizomycotina</taxon>
        <taxon>Sordariomycetes</taxon>
        <taxon>Sordariomycetidae</taxon>
        <taxon>Thyridiales</taxon>
        <taxon>Thyridiaceae</taxon>
        <taxon>Thyridium</taxon>
    </lineage>
</organism>
<evidence type="ECO:0000256" key="2">
    <source>
        <dbReference type="ARBA" id="ARBA00022692"/>
    </source>
</evidence>
<evidence type="ECO:0000256" key="6">
    <source>
        <dbReference type="SAM" id="Phobius"/>
    </source>
</evidence>
<dbReference type="GO" id="GO:0071944">
    <property type="term" value="C:cell periphery"/>
    <property type="evidence" value="ECO:0007669"/>
    <property type="project" value="UniProtKB-ARBA"/>
</dbReference>
<dbReference type="RefSeq" id="XP_030991560.1">
    <property type="nucleotide sequence ID" value="XM_031143773.1"/>
</dbReference>
<feature type="compositionally biased region" description="Low complexity" evidence="5">
    <location>
        <begin position="159"/>
        <end position="173"/>
    </location>
</feature>
<feature type="compositionally biased region" description="Polar residues" evidence="5">
    <location>
        <begin position="228"/>
        <end position="237"/>
    </location>
</feature>
<keyword evidence="9" id="KW-1185">Reference proteome</keyword>
<dbReference type="PANTHER" id="PTHR15549:SF27">
    <property type="entry name" value="CHITIN-BINDING TYPE-1 DOMAIN-CONTAINING PROTEIN"/>
    <property type="match status" value="1"/>
</dbReference>
<evidence type="ECO:0000256" key="4">
    <source>
        <dbReference type="ARBA" id="ARBA00023136"/>
    </source>
</evidence>
<dbReference type="AlphaFoldDB" id="A0A507AXX1"/>
<dbReference type="GeneID" id="41976318"/>
<keyword evidence="2 6" id="KW-0812">Transmembrane</keyword>
<feature type="signal peptide" evidence="7">
    <location>
        <begin position="1"/>
        <end position="25"/>
    </location>
</feature>